<dbReference type="Gene3D" id="3.90.1150.10">
    <property type="entry name" value="Aspartate Aminotransferase, domain 1"/>
    <property type="match status" value="1"/>
</dbReference>
<sequence>MAKVGEEKLSAQQLIALEEKYGAHNYHPLDVVITRASGVWVWDVEGNRYLDFLAAYSAVNQGHCHPKIVEALKAQAERVTLTSRAFRNDQLGPLCQQLSELTGFAKFLPMNSGAEAVETAIKAARKWGYTVKGVPRDQAEIIAFEGNFHGRTTTIVGFSTEEQYREGFGPFTPGFRVVPYGDLEAVASAINQNTVAVLVEPIQGEGGIIVPPAGYLKGLRELTQKHGVLLVVDEIQSGLGRTGKLFAYEHEGIRPDIVIIGKALGGGCVPISGILADDEVMGVFRPGDHGSTFGGNPLACAVARVALKVLVEEGMIENSARLGDYFLERLRAIASPHVKEVRGKGLWIGVELVPEAGGARRFCESLQKEGLLCKETHVNTIRFAPPLVITRDELDWALERIAKVLTS</sequence>
<dbReference type="RefSeq" id="WP_038048569.1">
    <property type="nucleotide sequence ID" value="NZ_JMFG01000015.1"/>
</dbReference>
<dbReference type="UniPathway" id="UPA00098">
    <property type="reaction ID" value="UER00358"/>
</dbReference>
<keyword evidence="4 11" id="KW-0963">Cytoplasm</keyword>
<keyword evidence="8 11" id="KW-0808">Transferase</keyword>
<dbReference type="CDD" id="cd00610">
    <property type="entry name" value="OAT_like"/>
    <property type="match status" value="1"/>
</dbReference>
<accession>A0A062XX16</accession>
<dbReference type="InterPro" id="IPR049704">
    <property type="entry name" value="Aminotrans_3_PPA_site"/>
</dbReference>
<dbReference type="InterPro" id="IPR005814">
    <property type="entry name" value="Aminotrans_3"/>
</dbReference>
<dbReference type="Pfam" id="PF00202">
    <property type="entry name" value="Aminotran_3"/>
    <property type="match status" value="1"/>
</dbReference>
<name>A0A062XX16_9BACT</name>
<dbReference type="PANTHER" id="PTHR11986:SF18">
    <property type="entry name" value="ORNITHINE AMINOTRANSFERASE, MITOCHONDRIAL"/>
    <property type="match status" value="1"/>
</dbReference>
<keyword evidence="5 11" id="KW-0032">Aminotransferase</keyword>
<evidence type="ECO:0000256" key="9">
    <source>
        <dbReference type="ARBA" id="ARBA00022898"/>
    </source>
</evidence>
<dbReference type="NCBIfam" id="NF002325">
    <property type="entry name" value="PRK01278.1"/>
    <property type="match status" value="1"/>
</dbReference>
<evidence type="ECO:0000256" key="1">
    <source>
        <dbReference type="ARBA" id="ARBA00001933"/>
    </source>
</evidence>
<dbReference type="InterPro" id="IPR034757">
    <property type="entry name" value="Ornith_aminotrans_bact"/>
</dbReference>
<dbReference type="Proteomes" id="UP000027284">
    <property type="component" value="Unassembled WGS sequence"/>
</dbReference>
<dbReference type="FunFam" id="3.40.640.10:FF:000011">
    <property type="entry name" value="Ornithine aminotransferase"/>
    <property type="match status" value="1"/>
</dbReference>
<dbReference type="PROSITE" id="PS00600">
    <property type="entry name" value="AA_TRANSFER_CLASS_3"/>
    <property type="match status" value="1"/>
</dbReference>
<dbReference type="NCBIfam" id="TIGR01885">
    <property type="entry name" value="Orn_aminotrans"/>
    <property type="match status" value="1"/>
</dbReference>
<comment type="function">
    <text evidence="11">Catalyzes the interconversion of ornithine to glutamate semialdehyde.</text>
</comment>
<dbReference type="HAMAP" id="MF_01689">
    <property type="entry name" value="Ornith_aminotrans_3"/>
    <property type="match status" value="1"/>
</dbReference>
<evidence type="ECO:0000256" key="8">
    <source>
        <dbReference type="ARBA" id="ARBA00022679"/>
    </source>
</evidence>
<keyword evidence="13" id="KW-1185">Reference proteome</keyword>
<evidence type="ECO:0000256" key="6">
    <source>
        <dbReference type="ARBA" id="ARBA00022605"/>
    </source>
</evidence>
<dbReference type="SUPFAM" id="SSF53383">
    <property type="entry name" value="PLP-dependent transferases"/>
    <property type="match status" value="1"/>
</dbReference>
<comment type="pathway">
    <text evidence="2 11">Amino-acid biosynthesis; L-proline biosynthesis; L-glutamate 5-semialdehyde from L-ornithine: step 1/1.</text>
</comment>
<dbReference type="GO" id="GO:0055129">
    <property type="term" value="P:L-proline biosynthetic process"/>
    <property type="evidence" value="ECO:0007669"/>
    <property type="project" value="UniProtKB-UniRule"/>
</dbReference>
<dbReference type="GO" id="GO:0030170">
    <property type="term" value="F:pyridoxal phosphate binding"/>
    <property type="evidence" value="ECO:0007669"/>
    <property type="project" value="UniProtKB-UniRule"/>
</dbReference>
<evidence type="ECO:0000256" key="11">
    <source>
        <dbReference type="HAMAP-Rule" id="MF_01689"/>
    </source>
</evidence>
<evidence type="ECO:0000313" key="13">
    <source>
        <dbReference type="Proteomes" id="UP000027284"/>
    </source>
</evidence>
<dbReference type="GO" id="GO:0004587">
    <property type="term" value="F:ornithine aminotransferase activity"/>
    <property type="evidence" value="ECO:0007669"/>
    <property type="project" value="UniProtKB-UniRule"/>
</dbReference>
<dbReference type="InterPro" id="IPR050103">
    <property type="entry name" value="Class-III_PLP-dep_AT"/>
</dbReference>
<dbReference type="Gene3D" id="3.40.640.10">
    <property type="entry name" value="Type I PLP-dependent aspartate aminotransferase-like (Major domain)"/>
    <property type="match status" value="1"/>
</dbReference>
<evidence type="ECO:0000256" key="7">
    <source>
        <dbReference type="ARBA" id="ARBA00022650"/>
    </source>
</evidence>
<evidence type="ECO:0000256" key="4">
    <source>
        <dbReference type="ARBA" id="ARBA00022490"/>
    </source>
</evidence>
<feature type="modified residue" description="N6-(pyridoxal phosphate)lysine" evidence="11">
    <location>
        <position position="262"/>
    </location>
</feature>
<comment type="subcellular location">
    <subcellularLocation>
        <location evidence="11">Cytoplasm</location>
    </subcellularLocation>
</comment>
<protein>
    <recommendedName>
        <fullName evidence="3 11">Ornithine aminotransferase</fullName>
        <shortName evidence="11">OAT</shortName>
        <ecNumber evidence="3 11">2.6.1.13</ecNumber>
    </recommendedName>
    <alternativeName>
        <fullName evidence="10 11">Ornithine--oxo-acid aminotransferase</fullName>
    </alternativeName>
</protein>
<dbReference type="InterPro" id="IPR015424">
    <property type="entry name" value="PyrdxlP-dep_Trfase"/>
</dbReference>
<reference evidence="12 13" key="1">
    <citation type="submission" date="2014-04" db="EMBL/GenBank/DDBJ databases">
        <title>The Genome Sequence of Thermoanaerobaculum aquaticum MP-01, The First Cultivated Group 23 Acidobacterium.</title>
        <authorList>
            <person name="Stamps B.W."/>
            <person name="Losey N.A."/>
            <person name="Lawson P.A."/>
            <person name="Stevenson B.S."/>
        </authorList>
    </citation>
    <scope>NUCLEOTIDE SEQUENCE [LARGE SCALE GENOMIC DNA]</scope>
    <source>
        <strain evidence="12 13">MP-01</strain>
    </source>
</reference>
<dbReference type="GO" id="GO:0042802">
    <property type="term" value="F:identical protein binding"/>
    <property type="evidence" value="ECO:0007669"/>
    <property type="project" value="TreeGrafter"/>
</dbReference>
<comment type="cofactor">
    <cofactor evidence="1 11">
        <name>pyridoxal 5'-phosphate</name>
        <dbReference type="ChEBI" id="CHEBI:597326"/>
    </cofactor>
</comment>
<dbReference type="PIRSF" id="PIRSF000521">
    <property type="entry name" value="Transaminase_4ab_Lys_Orn"/>
    <property type="match status" value="1"/>
</dbReference>
<keyword evidence="6 11" id="KW-0028">Amino-acid biosynthesis</keyword>
<dbReference type="STRING" id="1312852.EG19_01715"/>
<dbReference type="EMBL" id="JMFG01000015">
    <property type="protein sequence ID" value="KDA53939.1"/>
    <property type="molecule type" value="Genomic_DNA"/>
</dbReference>
<dbReference type="AlphaFoldDB" id="A0A062XX16"/>
<keyword evidence="7 11" id="KW-0641">Proline biosynthesis</keyword>
<dbReference type="OrthoDB" id="9807885at2"/>
<keyword evidence="9 11" id="KW-0663">Pyridoxal phosphate</keyword>
<dbReference type="InterPro" id="IPR015421">
    <property type="entry name" value="PyrdxlP-dep_Trfase_major"/>
</dbReference>
<evidence type="ECO:0000256" key="5">
    <source>
        <dbReference type="ARBA" id="ARBA00022576"/>
    </source>
</evidence>
<dbReference type="EC" id="2.6.1.13" evidence="3 11"/>
<dbReference type="PANTHER" id="PTHR11986">
    <property type="entry name" value="AMINOTRANSFERASE CLASS III"/>
    <property type="match status" value="1"/>
</dbReference>
<comment type="catalytic activity">
    <reaction evidence="11">
        <text>a 2-oxocarboxylate + L-ornithine = L-glutamate 5-semialdehyde + an L-alpha-amino acid</text>
        <dbReference type="Rhea" id="RHEA:13877"/>
        <dbReference type="ChEBI" id="CHEBI:35179"/>
        <dbReference type="ChEBI" id="CHEBI:46911"/>
        <dbReference type="ChEBI" id="CHEBI:58066"/>
        <dbReference type="ChEBI" id="CHEBI:59869"/>
        <dbReference type="EC" id="2.6.1.13"/>
    </reaction>
</comment>
<evidence type="ECO:0000256" key="10">
    <source>
        <dbReference type="ARBA" id="ARBA00030587"/>
    </source>
</evidence>
<proteinExistence type="inferred from homology"/>
<evidence type="ECO:0000256" key="3">
    <source>
        <dbReference type="ARBA" id="ARBA00012924"/>
    </source>
</evidence>
<dbReference type="InterPro" id="IPR015422">
    <property type="entry name" value="PyrdxlP-dep_Trfase_small"/>
</dbReference>
<organism evidence="12 13">
    <name type="scientific">Thermoanaerobaculum aquaticum</name>
    <dbReference type="NCBI Taxonomy" id="1312852"/>
    <lineage>
        <taxon>Bacteria</taxon>
        <taxon>Pseudomonadati</taxon>
        <taxon>Acidobacteriota</taxon>
        <taxon>Thermoanaerobaculia</taxon>
        <taxon>Thermoanaerobaculales</taxon>
        <taxon>Thermoanaerobaculaceae</taxon>
        <taxon>Thermoanaerobaculum</taxon>
    </lineage>
</organism>
<gene>
    <name evidence="11 12" type="primary">rocD</name>
    <name evidence="12" type="ORF">EG19_01715</name>
</gene>
<dbReference type="InterPro" id="IPR010164">
    <property type="entry name" value="Orn_aminotrans"/>
</dbReference>
<comment type="similarity">
    <text evidence="11">Belongs to the class-III pyridoxal-phosphate-dependent aminotransferase family. OAT subfamily.</text>
</comment>
<evidence type="ECO:0000313" key="12">
    <source>
        <dbReference type="EMBL" id="KDA53939.1"/>
    </source>
</evidence>
<evidence type="ECO:0000256" key="2">
    <source>
        <dbReference type="ARBA" id="ARBA00004998"/>
    </source>
</evidence>
<dbReference type="GO" id="GO:0005737">
    <property type="term" value="C:cytoplasm"/>
    <property type="evidence" value="ECO:0007669"/>
    <property type="project" value="UniProtKB-SubCell"/>
</dbReference>
<comment type="caution">
    <text evidence="12">The sequence shown here is derived from an EMBL/GenBank/DDBJ whole genome shotgun (WGS) entry which is preliminary data.</text>
</comment>